<proteinExistence type="predicted"/>
<protein>
    <submittedName>
        <fullName evidence="1">Uncharacterized protein</fullName>
    </submittedName>
</protein>
<sequence>MIDISEAPPPSHYLVGAEGDEIDRRISALGKLVWRPYNESGVSVTPRDFSVGISPGRGVAMILIAPPNETEFLKRLTETSIKELGTCLNGSIIDFVKSGPLELIDYRIAWDFVTLEIAAIAVPAVYIIRRTSPDSFGGTLATNEKDFLHIITIGLTQLISLAFDPRWGPFTAPICLAAGLNYKPPPPCPAGEASNASGYVYGPCQYDGSFEYSKPTCRTGEVIRIEPLSCVASDGRYAASLARVEKSACPAHTPPCEPVVCPAVLIPPHYYLLVVDLNTG</sequence>
<evidence type="ECO:0000313" key="1">
    <source>
        <dbReference type="EMBL" id="HII46302.1"/>
    </source>
</evidence>
<dbReference type="GeneID" id="1466009"/>
<evidence type="ECO:0000313" key="2">
    <source>
        <dbReference type="Proteomes" id="UP000651120"/>
    </source>
</evidence>
<organism evidence="1 2">
    <name type="scientific">Pyrobaculum aerophilum</name>
    <dbReference type="NCBI Taxonomy" id="13773"/>
    <lineage>
        <taxon>Archaea</taxon>
        <taxon>Thermoproteota</taxon>
        <taxon>Thermoprotei</taxon>
        <taxon>Thermoproteales</taxon>
        <taxon>Thermoproteaceae</taxon>
        <taxon>Pyrobaculum</taxon>
    </lineage>
</organism>
<dbReference type="Proteomes" id="UP000651120">
    <property type="component" value="Unassembled WGS sequence"/>
</dbReference>
<accession>A0A832WIG6</accession>
<name>A0A832WIG6_9CREN</name>
<dbReference type="AlphaFoldDB" id="A0A832WIG6"/>
<comment type="caution">
    <text evidence="1">The sequence shown here is derived from an EMBL/GenBank/DDBJ whole genome shotgun (WGS) entry which is preliminary data.</text>
</comment>
<reference evidence="1" key="1">
    <citation type="journal article" date="2020" name="bioRxiv">
        <title>A rank-normalized archaeal taxonomy based on genome phylogeny resolves widespread incomplete and uneven classifications.</title>
        <authorList>
            <person name="Rinke C."/>
            <person name="Chuvochina M."/>
            <person name="Mussig A.J."/>
            <person name="Chaumeil P.-A."/>
            <person name="Waite D.W."/>
            <person name="Whitman W.B."/>
            <person name="Parks D.H."/>
            <person name="Hugenholtz P."/>
        </authorList>
    </citation>
    <scope>NUCLEOTIDE SEQUENCE</scope>
    <source>
        <strain evidence="1">UBA8839</strain>
    </source>
</reference>
<gene>
    <name evidence="1" type="ORF">HA333_02215</name>
</gene>
<dbReference type="EMBL" id="DUJP01000011">
    <property type="protein sequence ID" value="HII46302.1"/>
    <property type="molecule type" value="Genomic_DNA"/>
</dbReference>
<dbReference type="RefSeq" id="WP_011008227.1">
    <property type="nucleotide sequence ID" value="NZ_DUJP01000011.1"/>
</dbReference>